<organism evidence="4 5">
    <name type="scientific">Sphingobium olei</name>
    <dbReference type="NCBI Taxonomy" id="420955"/>
    <lineage>
        <taxon>Bacteria</taxon>
        <taxon>Pseudomonadati</taxon>
        <taxon>Pseudomonadota</taxon>
        <taxon>Alphaproteobacteria</taxon>
        <taxon>Sphingomonadales</taxon>
        <taxon>Sphingomonadaceae</taxon>
        <taxon>Sphingobium</taxon>
    </lineage>
</organism>
<keyword evidence="1 3" id="KW-0963">Cytoplasm</keyword>
<comment type="similarity">
    <text evidence="3">Belongs to the FdhD family.</text>
</comment>
<keyword evidence="2 3" id="KW-0501">Molybdenum cofactor biosynthesis</keyword>
<evidence type="ECO:0000256" key="2">
    <source>
        <dbReference type="ARBA" id="ARBA00023150"/>
    </source>
</evidence>
<gene>
    <name evidence="3 4" type="primary">fdhD</name>
    <name evidence="4" type="ORF">ACFQ24_14000</name>
</gene>
<evidence type="ECO:0000256" key="3">
    <source>
        <dbReference type="HAMAP-Rule" id="MF_00187"/>
    </source>
</evidence>
<evidence type="ECO:0000313" key="4">
    <source>
        <dbReference type="EMBL" id="MFD1105974.1"/>
    </source>
</evidence>
<comment type="function">
    <text evidence="3">Required for formate dehydrogenase (FDH) activity. Acts as a sulfur carrier protein that transfers sulfur from IscS to the molybdenum cofactor prior to its insertion into FDH.</text>
</comment>
<protein>
    <recommendedName>
        <fullName evidence="3">Sulfur carrier protein FdhD</fullName>
    </recommendedName>
</protein>
<dbReference type="InterPro" id="IPR016193">
    <property type="entry name" value="Cytidine_deaminase-like"/>
</dbReference>
<dbReference type="Gene3D" id="3.10.20.10">
    <property type="match status" value="1"/>
</dbReference>
<dbReference type="PANTHER" id="PTHR30592:SF1">
    <property type="entry name" value="SULFUR CARRIER PROTEIN FDHD"/>
    <property type="match status" value="1"/>
</dbReference>
<proteinExistence type="inferred from homology"/>
<dbReference type="InterPro" id="IPR003786">
    <property type="entry name" value="FdhD"/>
</dbReference>
<accession>A0ABW3P205</accession>
<dbReference type="Proteomes" id="UP001597203">
    <property type="component" value="Unassembled WGS sequence"/>
</dbReference>
<comment type="caution">
    <text evidence="3">Lacks conserved residue(s) required for the propagation of feature annotation.</text>
</comment>
<comment type="caution">
    <text evidence="4">The sequence shown here is derived from an EMBL/GenBank/DDBJ whole genome shotgun (WGS) entry which is preliminary data.</text>
</comment>
<evidence type="ECO:0000313" key="5">
    <source>
        <dbReference type="Proteomes" id="UP001597203"/>
    </source>
</evidence>
<dbReference type="HAMAP" id="MF_00187">
    <property type="entry name" value="FdhD"/>
    <property type="match status" value="1"/>
</dbReference>
<reference evidence="5" key="1">
    <citation type="journal article" date="2019" name="Int. J. Syst. Evol. Microbiol.">
        <title>The Global Catalogue of Microorganisms (GCM) 10K type strain sequencing project: providing services to taxonomists for standard genome sequencing and annotation.</title>
        <authorList>
            <consortium name="The Broad Institute Genomics Platform"/>
            <consortium name="The Broad Institute Genome Sequencing Center for Infectious Disease"/>
            <person name="Wu L."/>
            <person name="Ma J."/>
        </authorList>
    </citation>
    <scope>NUCLEOTIDE SEQUENCE [LARGE SCALE GENOMIC DNA]</scope>
    <source>
        <strain evidence="5">CCUG 54329</strain>
    </source>
</reference>
<keyword evidence="5" id="KW-1185">Reference proteome</keyword>
<dbReference type="NCBIfam" id="TIGR00129">
    <property type="entry name" value="fdhD_narQ"/>
    <property type="match status" value="1"/>
</dbReference>
<name>A0ABW3P205_9SPHN</name>
<evidence type="ECO:0000256" key="1">
    <source>
        <dbReference type="ARBA" id="ARBA00022490"/>
    </source>
</evidence>
<comment type="subcellular location">
    <subcellularLocation>
        <location evidence="3">Cytoplasm</location>
    </subcellularLocation>
</comment>
<dbReference type="PIRSF" id="PIRSF015626">
    <property type="entry name" value="FdhD"/>
    <property type="match status" value="1"/>
</dbReference>
<sequence>MHKPDDAFALLRLERLTPDGGTEPVDRPLAEERPVAIEFNGVGYAVLMATPADLADLVNGFALSERLAGPEERLLDVDLHPVAGGVVARATLSPERTPTLLERVRHRATDSSCGLCGIENLEQAMRPLPRVTNRSRADRAAIFRALGALDDHQPLGRATGAAHAAALVDAQGAIRLVREDVGRHNAFDKLIGAMRAAGVGWNGGFALLSSRCSYELVEKAALADCPMLVTISAPTRLAVERAEQAGLPLVVLARADAMLARGADLR</sequence>
<feature type="active site" description="Cysteine persulfide intermediate" evidence="3">
    <location>
        <position position="113"/>
    </location>
</feature>
<dbReference type="RefSeq" id="WP_380912219.1">
    <property type="nucleotide sequence ID" value="NZ_JBHTLS010000129.1"/>
</dbReference>
<dbReference type="Pfam" id="PF02634">
    <property type="entry name" value="FdhD-NarQ"/>
    <property type="match status" value="1"/>
</dbReference>
<dbReference type="SUPFAM" id="SSF53927">
    <property type="entry name" value="Cytidine deaminase-like"/>
    <property type="match status" value="1"/>
</dbReference>
<dbReference type="Gene3D" id="3.40.140.10">
    <property type="entry name" value="Cytidine Deaminase, domain 2"/>
    <property type="match status" value="1"/>
</dbReference>
<dbReference type="PANTHER" id="PTHR30592">
    <property type="entry name" value="FORMATE DEHYDROGENASE"/>
    <property type="match status" value="1"/>
</dbReference>
<dbReference type="EMBL" id="JBHTLS010000129">
    <property type="protein sequence ID" value="MFD1105974.1"/>
    <property type="molecule type" value="Genomic_DNA"/>
</dbReference>